<dbReference type="EMBL" id="JAWJWI010000002">
    <property type="protein sequence ID" value="MDV4184703.1"/>
    <property type="molecule type" value="Genomic_DNA"/>
</dbReference>
<sequence>MTGRQNNPPEKRHGFEMQFMVQSLGARLPQTQGASPLGVSVNRSRWSDLGRSGAKVGQPYGFGVDVAE</sequence>
<dbReference type="Proteomes" id="UP001187203">
    <property type="component" value="Unassembled WGS sequence"/>
</dbReference>
<reference evidence="2" key="1">
    <citation type="journal article" date="2023" name="Int. J. Mol. Sci.">
        <title>Genomic and Metabolic Characterization of Plant Growth-Promoting Rhizobacteria Isolated from Nodules of Clovers Grown in Non-Farmed Soil.</title>
        <authorList>
            <person name="Wojcik M."/>
            <person name="Koper P."/>
            <person name="Zebracki K."/>
            <person name="Marczak M."/>
            <person name="Mazur A."/>
        </authorList>
    </citation>
    <scope>NUCLEOTIDE SEQUENCE [LARGE SCALE GENOMIC DNA]</scope>
    <source>
        <strain evidence="2">KB12</strain>
    </source>
</reference>
<accession>A0ABU3YG49</accession>
<proteinExistence type="predicted"/>
<name>A0ABU3YG49_9HYPH</name>
<comment type="caution">
    <text evidence="1">The sequence shown here is derived from an EMBL/GenBank/DDBJ whole genome shotgun (WGS) entry which is preliminary data.</text>
</comment>
<dbReference type="RefSeq" id="WP_317275712.1">
    <property type="nucleotide sequence ID" value="NZ_JAWJWH010000002.1"/>
</dbReference>
<organism evidence="1 2">
    <name type="scientific">Rhizobium brockwellii</name>
    <dbReference type="NCBI Taxonomy" id="3019932"/>
    <lineage>
        <taxon>Bacteria</taxon>
        <taxon>Pseudomonadati</taxon>
        <taxon>Pseudomonadota</taxon>
        <taxon>Alphaproteobacteria</taxon>
        <taxon>Hyphomicrobiales</taxon>
        <taxon>Rhizobiaceae</taxon>
        <taxon>Rhizobium/Agrobacterium group</taxon>
        <taxon>Rhizobium</taxon>
    </lineage>
</organism>
<evidence type="ECO:0000313" key="1">
    <source>
        <dbReference type="EMBL" id="MDV4184703.1"/>
    </source>
</evidence>
<protein>
    <submittedName>
        <fullName evidence="1">Uncharacterized protein</fullName>
    </submittedName>
</protein>
<evidence type="ECO:0000313" key="2">
    <source>
        <dbReference type="Proteomes" id="UP001187203"/>
    </source>
</evidence>
<keyword evidence="2" id="KW-1185">Reference proteome</keyword>
<gene>
    <name evidence="1" type="ORF">R1523_04190</name>
</gene>